<keyword evidence="1 2" id="KW-0732">Signal</keyword>
<dbReference type="PROSITE" id="PS51257">
    <property type="entry name" value="PROKAR_LIPOPROTEIN"/>
    <property type="match status" value="1"/>
</dbReference>
<dbReference type="InterPro" id="IPR030678">
    <property type="entry name" value="Peptide/Ni-bd"/>
</dbReference>
<dbReference type="GO" id="GO:1904680">
    <property type="term" value="F:peptide transmembrane transporter activity"/>
    <property type="evidence" value="ECO:0007669"/>
    <property type="project" value="TreeGrafter"/>
</dbReference>
<protein>
    <submittedName>
        <fullName evidence="4">ABC transporter substrate-binding protein</fullName>
    </submittedName>
</protein>
<dbReference type="AlphaFoldDB" id="A0AB39HVI0"/>
<dbReference type="PANTHER" id="PTHR30290">
    <property type="entry name" value="PERIPLASMIC BINDING COMPONENT OF ABC TRANSPORTER"/>
    <property type="match status" value="1"/>
</dbReference>
<sequence>MKYGKIIMLIIVLFTLFGCASEPSQGETSAKTNGELRFAYSQQPASLDTHVNTNTATSDIMRHVYETLLTVDSDYNIQPMLADSWEQSEDGKTITFQLREGVLFHNGEEMLADDVVASMNRWKESAGSRSQFTDATFKAEDDYTVVLELPEQLSTALPALAHSGTGLAAIMPKEIIENASEDGVTEYIGTGPFQFEEWKQDQEIHLTKFADYNPRTEASDGSSGKKEALVDDIHFMFITDASTRIAGIQSGEYDIAESIPYDNVEQLDNDPDVDTMTYTASSLVIHFNKRQGLFTDVKAREAVAAALDIESILKAAFVDEEYYTLNHNFMFVDQLKQWPSDSGKEIYNQNDPEKAEQLLSEMGYDGEEIRIITSRDGDTSYNASVVLLDQLEKIGLNATLEVYDWPSLMSEREDETAYEIYVIGNTLVPEPTTTVFLRKDYAGWAEDPKLETLLKEFRGQASLEDAQDLFDDLQKWYWDYIPAIKVGENQAISATRSTVDNVQYQSGFILWNVSNSK</sequence>
<reference evidence="4" key="1">
    <citation type="submission" date="2024-07" db="EMBL/GenBank/DDBJ databases">
        <title>Halotolerant mesophilic bacterium Ornithinibacillus sp. 4-3, sp. nov., isolated from soil.</title>
        <authorList>
            <person name="Sidarenka A.V."/>
            <person name="Guliayeva D.E."/>
            <person name="Leanovich S.I."/>
            <person name="Hileuskaya K.S."/>
            <person name="Akhremchuk A.E."/>
            <person name="Sikolenko M.A."/>
            <person name="Valentovich L.N."/>
        </authorList>
    </citation>
    <scope>NUCLEOTIDE SEQUENCE</scope>
    <source>
        <strain evidence="4">4-3</strain>
    </source>
</reference>
<dbReference type="Gene3D" id="3.90.76.10">
    <property type="entry name" value="Dipeptide-binding Protein, Domain 1"/>
    <property type="match status" value="1"/>
</dbReference>
<dbReference type="InterPro" id="IPR039424">
    <property type="entry name" value="SBP_5"/>
</dbReference>
<dbReference type="Gene3D" id="3.40.190.10">
    <property type="entry name" value="Periplasmic binding protein-like II"/>
    <property type="match status" value="1"/>
</dbReference>
<dbReference type="GO" id="GO:0043190">
    <property type="term" value="C:ATP-binding cassette (ABC) transporter complex"/>
    <property type="evidence" value="ECO:0007669"/>
    <property type="project" value="InterPro"/>
</dbReference>
<organism evidence="4">
    <name type="scientific">Ornithinibacillus sp. 4-3</name>
    <dbReference type="NCBI Taxonomy" id="3231488"/>
    <lineage>
        <taxon>Bacteria</taxon>
        <taxon>Bacillati</taxon>
        <taxon>Bacillota</taxon>
        <taxon>Bacilli</taxon>
        <taxon>Bacillales</taxon>
        <taxon>Bacillaceae</taxon>
        <taxon>Ornithinibacillus</taxon>
    </lineage>
</organism>
<dbReference type="PANTHER" id="PTHR30290:SF38">
    <property type="entry name" value="D,D-DIPEPTIDE-BINDING PERIPLASMIC PROTEIN DDPA-RELATED"/>
    <property type="match status" value="1"/>
</dbReference>
<dbReference type="InterPro" id="IPR000914">
    <property type="entry name" value="SBP_5_dom"/>
</dbReference>
<dbReference type="GO" id="GO:0042597">
    <property type="term" value="C:periplasmic space"/>
    <property type="evidence" value="ECO:0007669"/>
    <property type="project" value="UniProtKB-ARBA"/>
</dbReference>
<dbReference type="Pfam" id="PF00496">
    <property type="entry name" value="SBP_bac_5"/>
    <property type="match status" value="1"/>
</dbReference>
<dbReference type="CDD" id="cd08502">
    <property type="entry name" value="PBP2_NikA_DppA_OppA_like_16"/>
    <property type="match status" value="1"/>
</dbReference>
<dbReference type="GO" id="GO:0015833">
    <property type="term" value="P:peptide transport"/>
    <property type="evidence" value="ECO:0007669"/>
    <property type="project" value="TreeGrafter"/>
</dbReference>
<dbReference type="EMBL" id="CP162599">
    <property type="protein sequence ID" value="XDK34304.1"/>
    <property type="molecule type" value="Genomic_DNA"/>
</dbReference>
<feature type="domain" description="Solute-binding protein family 5" evidence="3">
    <location>
        <begin position="77"/>
        <end position="433"/>
    </location>
</feature>
<proteinExistence type="predicted"/>
<evidence type="ECO:0000259" key="3">
    <source>
        <dbReference type="Pfam" id="PF00496"/>
    </source>
</evidence>
<gene>
    <name evidence="4" type="ORF">AB4Y30_08115</name>
</gene>
<feature type="chain" id="PRO_5044200338" evidence="2">
    <location>
        <begin position="21"/>
        <end position="517"/>
    </location>
</feature>
<dbReference type="SUPFAM" id="SSF53850">
    <property type="entry name" value="Periplasmic binding protein-like II"/>
    <property type="match status" value="1"/>
</dbReference>
<name>A0AB39HVI0_9BACI</name>
<dbReference type="RefSeq" id="WP_368654978.1">
    <property type="nucleotide sequence ID" value="NZ_CP162599.1"/>
</dbReference>
<accession>A0AB39HVI0</accession>
<feature type="signal peptide" evidence="2">
    <location>
        <begin position="1"/>
        <end position="20"/>
    </location>
</feature>
<dbReference type="Gene3D" id="3.10.105.10">
    <property type="entry name" value="Dipeptide-binding Protein, Domain 3"/>
    <property type="match status" value="1"/>
</dbReference>
<dbReference type="PIRSF" id="PIRSF002741">
    <property type="entry name" value="MppA"/>
    <property type="match status" value="1"/>
</dbReference>
<evidence type="ECO:0000256" key="1">
    <source>
        <dbReference type="ARBA" id="ARBA00022729"/>
    </source>
</evidence>
<evidence type="ECO:0000313" key="4">
    <source>
        <dbReference type="EMBL" id="XDK34304.1"/>
    </source>
</evidence>
<evidence type="ECO:0000256" key="2">
    <source>
        <dbReference type="SAM" id="SignalP"/>
    </source>
</evidence>